<feature type="compositionally biased region" description="Low complexity" evidence="9">
    <location>
        <begin position="1"/>
        <end position="13"/>
    </location>
</feature>
<accession>A0A4Y3VIU4</accession>
<evidence type="ECO:0000256" key="10">
    <source>
        <dbReference type="SAM" id="Phobius"/>
    </source>
</evidence>
<feature type="region of interest" description="Disordered" evidence="9">
    <location>
        <begin position="411"/>
        <end position="462"/>
    </location>
</feature>
<evidence type="ECO:0000313" key="12">
    <source>
        <dbReference type="EMBL" id="GEC04946.1"/>
    </source>
</evidence>
<dbReference type="SUPFAM" id="SSF55874">
    <property type="entry name" value="ATPase domain of HSP90 chaperone/DNA topoisomerase II/histidine kinase"/>
    <property type="match status" value="1"/>
</dbReference>
<proteinExistence type="predicted"/>
<keyword evidence="7" id="KW-0067">ATP-binding</keyword>
<dbReference type="GO" id="GO:0000155">
    <property type="term" value="F:phosphorelay sensor kinase activity"/>
    <property type="evidence" value="ECO:0007669"/>
    <property type="project" value="InterPro"/>
</dbReference>
<reference evidence="12 13" key="1">
    <citation type="submission" date="2019-06" db="EMBL/GenBank/DDBJ databases">
        <title>Whole genome shotgun sequence of Streptomyces spinoverrucosus NBRC 14228.</title>
        <authorList>
            <person name="Hosoyama A."/>
            <person name="Uohara A."/>
            <person name="Ohji S."/>
            <person name="Ichikawa N."/>
        </authorList>
    </citation>
    <scope>NUCLEOTIDE SEQUENCE [LARGE SCALE GENOMIC DNA]</scope>
    <source>
        <strain evidence="12 13">NBRC 14228</strain>
    </source>
</reference>
<keyword evidence="10" id="KW-0472">Membrane</keyword>
<dbReference type="Proteomes" id="UP000317881">
    <property type="component" value="Unassembled WGS sequence"/>
</dbReference>
<keyword evidence="6 12" id="KW-0418">Kinase</keyword>
<feature type="transmembrane region" description="Helical" evidence="10">
    <location>
        <begin position="152"/>
        <end position="170"/>
    </location>
</feature>
<keyword evidence="5" id="KW-0547">Nucleotide-binding</keyword>
<feature type="region of interest" description="Disordered" evidence="9">
    <location>
        <begin position="1"/>
        <end position="27"/>
    </location>
</feature>
<dbReference type="Pfam" id="PF07730">
    <property type="entry name" value="HisKA_3"/>
    <property type="match status" value="1"/>
</dbReference>
<evidence type="ECO:0000313" key="13">
    <source>
        <dbReference type="Proteomes" id="UP000317881"/>
    </source>
</evidence>
<protein>
    <recommendedName>
        <fullName evidence="2">histidine kinase</fullName>
        <ecNumber evidence="2">2.7.13.3</ecNumber>
    </recommendedName>
</protein>
<keyword evidence="10" id="KW-1133">Transmembrane helix</keyword>
<name>A0A4Y3VIU4_9ACTN</name>
<organism evidence="12 13">
    <name type="scientific">Streptomyces spinoverrucosus</name>
    <dbReference type="NCBI Taxonomy" id="284043"/>
    <lineage>
        <taxon>Bacteria</taxon>
        <taxon>Bacillati</taxon>
        <taxon>Actinomycetota</taxon>
        <taxon>Actinomycetes</taxon>
        <taxon>Kitasatosporales</taxon>
        <taxon>Streptomycetaceae</taxon>
        <taxon>Streptomyces</taxon>
    </lineage>
</organism>
<evidence type="ECO:0000256" key="8">
    <source>
        <dbReference type="ARBA" id="ARBA00023012"/>
    </source>
</evidence>
<dbReference type="AlphaFoldDB" id="A0A4Y3VIU4"/>
<dbReference type="Gene3D" id="1.20.5.1930">
    <property type="match status" value="1"/>
</dbReference>
<evidence type="ECO:0000256" key="2">
    <source>
        <dbReference type="ARBA" id="ARBA00012438"/>
    </source>
</evidence>
<dbReference type="CDD" id="cd16917">
    <property type="entry name" value="HATPase_UhpB-NarQ-NarX-like"/>
    <property type="match status" value="1"/>
</dbReference>
<comment type="catalytic activity">
    <reaction evidence="1">
        <text>ATP + protein L-histidine = ADP + protein N-phospho-L-histidine.</text>
        <dbReference type="EC" id="2.7.13.3"/>
    </reaction>
</comment>
<feature type="compositionally biased region" description="Basic residues" evidence="9">
    <location>
        <begin position="453"/>
        <end position="462"/>
    </location>
</feature>
<sequence>MTGPGTAPTPRTAPHAEKGPVAAVGRPRSAALPGAAAERLRRLGPATLPVCVAAADGLVVNGPHAGPELWLALAAAAALVLRQRLPEAALAIGLPGLYLGHLAFAPLIALYCLAAKRRSALVGGVGATLVALAQFLPHPPGDVALLGLDQETLLTALDSCALGAGAFVLGRSTRQRRDRLREVAESREREHRLLAERTLATERARLAREMHDVVAHKVSLISLQAGVLQVTEPDASEVRETADLIRELSVSTLTELQHLVGVLRAGDGTVGELAPQPRIADLHTLVDGSALPVGLHLGDLPADLPEAVERAAYRTVQEALTNVRKHAPGADADVRVWFDAGTLHVEVRNTAADRTTAPLGLPDGGHGLVGLRERAELLSGSFSAAPLPDGGFLVRAGFPVRPRGATECVPVAVPPDGEPGGAATRRPPIEAEAEAEASAGPWPGDRGTAGVRTKPRRGAPPG</sequence>
<dbReference type="OrthoDB" id="227596at2"/>
<feature type="domain" description="Signal transduction histidine kinase subgroup 3 dimerisation and phosphoacceptor" evidence="11">
    <location>
        <begin position="202"/>
        <end position="266"/>
    </location>
</feature>
<keyword evidence="3" id="KW-0597">Phosphoprotein</keyword>
<keyword evidence="8" id="KW-0902">Two-component regulatory system</keyword>
<feature type="transmembrane region" description="Helical" evidence="10">
    <location>
        <begin position="88"/>
        <end position="113"/>
    </location>
</feature>
<keyword evidence="13" id="KW-1185">Reference proteome</keyword>
<evidence type="ECO:0000256" key="4">
    <source>
        <dbReference type="ARBA" id="ARBA00022679"/>
    </source>
</evidence>
<dbReference type="EC" id="2.7.13.3" evidence="2"/>
<evidence type="ECO:0000256" key="3">
    <source>
        <dbReference type="ARBA" id="ARBA00022553"/>
    </source>
</evidence>
<dbReference type="GO" id="GO:0046983">
    <property type="term" value="F:protein dimerization activity"/>
    <property type="evidence" value="ECO:0007669"/>
    <property type="project" value="InterPro"/>
</dbReference>
<dbReference type="InterPro" id="IPR036890">
    <property type="entry name" value="HATPase_C_sf"/>
</dbReference>
<evidence type="ECO:0000256" key="5">
    <source>
        <dbReference type="ARBA" id="ARBA00022741"/>
    </source>
</evidence>
<comment type="caution">
    <text evidence="12">The sequence shown here is derived from an EMBL/GenBank/DDBJ whole genome shotgun (WGS) entry which is preliminary data.</text>
</comment>
<evidence type="ECO:0000256" key="9">
    <source>
        <dbReference type="SAM" id="MobiDB-lite"/>
    </source>
</evidence>
<feature type="transmembrane region" description="Helical" evidence="10">
    <location>
        <begin position="120"/>
        <end position="137"/>
    </location>
</feature>
<dbReference type="PANTHER" id="PTHR24421">
    <property type="entry name" value="NITRATE/NITRITE SENSOR PROTEIN NARX-RELATED"/>
    <property type="match status" value="1"/>
</dbReference>
<dbReference type="EMBL" id="BJND01000017">
    <property type="protein sequence ID" value="GEC04946.1"/>
    <property type="molecule type" value="Genomic_DNA"/>
</dbReference>
<evidence type="ECO:0000256" key="6">
    <source>
        <dbReference type="ARBA" id="ARBA00022777"/>
    </source>
</evidence>
<dbReference type="GO" id="GO:0005524">
    <property type="term" value="F:ATP binding"/>
    <property type="evidence" value="ECO:0007669"/>
    <property type="project" value="UniProtKB-KW"/>
</dbReference>
<evidence type="ECO:0000259" key="11">
    <source>
        <dbReference type="Pfam" id="PF07730"/>
    </source>
</evidence>
<evidence type="ECO:0000256" key="1">
    <source>
        <dbReference type="ARBA" id="ARBA00000085"/>
    </source>
</evidence>
<dbReference type="InterPro" id="IPR050482">
    <property type="entry name" value="Sensor_HK_TwoCompSys"/>
</dbReference>
<keyword evidence="4" id="KW-0808">Transferase</keyword>
<dbReference type="GO" id="GO:0016020">
    <property type="term" value="C:membrane"/>
    <property type="evidence" value="ECO:0007669"/>
    <property type="project" value="InterPro"/>
</dbReference>
<keyword evidence="10" id="KW-0812">Transmembrane</keyword>
<dbReference type="Gene3D" id="3.30.565.10">
    <property type="entry name" value="Histidine kinase-like ATPase, C-terminal domain"/>
    <property type="match status" value="1"/>
</dbReference>
<dbReference type="InterPro" id="IPR011712">
    <property type="entry name" value="Sig_transdc_His_kin_sub3_dim/P"/>
</dbReference>
<gene>
    <name evidence="12" type="ORF">SSP24_26010</name>
</gene>
<evidence type="ECO:0000256" key="7">
    <source>
        <dbReference type="ARBA" id="ARBA00022840"/>
    </source>
</evidence>
<dbReference type="PANTHER" id="PTHR24421:SF10">
    <property type="entry name" value="NITRATE_NITRITE SENSOR PROTEIN NARQ"/>
    <property type="match status" value="1"/>
</dbReference>